<keyword evidence="6 11" id="KW-0547">Nucleotide-binding</keyword>
<keyword evidence="5 11" id="KW-0479">Metal-binding</keyword>
<comment type="pathway">
    <text evidence="3 11">Cofactor biosynthesis; thiamine diphosphate biosynthesis; 4-methyl-5-(2-phosphoethyl)-thiazole from 5-(2-hydroxyethyl)-4-methylthiazole: step 1/1.</text>
</comment>
<dbReference type="OrthoDB" id="8909021at2"/>
<evidence type="ECO:0000256" key="2">
    <source>
        <dbReference type="ARBA" id="ARBA00001946"/>
    </source>
</evidence>
<comment type="function">
    <text evidence="11">Catalyzes the phosphorylation of the hydroxyl group of 4-methyl-5-beta-hydroxyethylthiazole (THZ).</text>
</comment>
<name>I2Q513_9BACT</name>
<dbReference type="NCBIfam" id="NF006830">
    <property type="entry name" value="PRK09355.1"/>
    <property type="match status" value="1"/>
</dbReference>
<dbReference type="HAMAP" id="MF_00228">
    <property type="entry name" value="Thz_kinase"/>
    <property type="match status" value="1"/>
</dbReference>
<comment type="similarity">
    <text evidence="11">Belongs to the Thz kinase family.</text>
</comment>
<feature type="binding site" evidence="11">
    <location>
        <position position="168"/>
    </location>
    <ligand>
        <name>ATP</name>
        <dbReference type="ChEBI" id="CHEBI:30616"/>
    </ligand>
</feature>
<keyword evidence="4 11" id="KW-0808">Transferase</keyword>
<dbReference type="eggNOG" id="COG2145">
    <property type="taxonomic scope" value="Bacteria"/>
</dbReference>
<dbReference type="InterPro" id="IPR029056">
    <property type="entry name" value="Ribokinase-like"/>
</dbReference>
<dbReference type="GO" id="GO:0000287">
    <property type="term" value="F:magnesium ion binding"/>
    <property type="evidence" value="ECO:0007669"/>
    <property type="project" value="UniProtKB-UniRule"/>
</dbReference>
<protein>
    <recommendedName>
        <fullName evidence="11">Hydroxyethylthiazole kinase</fullName>
        <ecNumber evidence="11">2.7.1.50</ecNumber>
    </recommendedName>
    <alternativeName>
        <fullName evidence="11">4-methyl-5-beta-hydroxyethylthiazole kinase</fullName>
        <shortName evidence="11">TH kinase</shortName>
        <shortName evidence="11">Thz kinase</shortName>
    </alternativeName>
</protein>
<dbReference type="InterPro" id="IPR000417">
    <property type="entry name" value="Hyethyz_kinase"/>
</dbReference>
<dbReference type="SUPFAM" id="SSF53613">
    <property type="entry name" value="Ribokinase-like"/>
    <property type="match status" value="1"/>
</dbReference>
<gene>
    <name evidence="11" type="primary">thiM</name>
    <name evidence="12" type="ORF">DesU5LDRAFT_3235</name>
</gene>
<reference evidence="12" key="1">
    <citation type="submission" date="2011-11" db="EMBL/GenBank/DDBJ databases">
        <title>Improved High-Quality Draft sequence of Desulfovibrio sp. U5L.</title>
        <authorList>
            <consortium name="US DOE Joint Genome Institute"/>
            <person name="Lucas S."/>
            <person name="Han J."/>
            <person name="Lapidus A."/>
            <person name="Cheng J.-F."/>
            <person name="Goodwin L."/>
            <person name="Pitluck S."/>
            <person name="Peters L."/>
            <person name="Ovchinnikova G."/>
            <person name="Held B."/>
            <person name="Detter J.C."/>
            <person name="Han C."/>
            <person name="Tapia R."/>
            <person name="Land M."/>
            <person name="Hauser L."/>
            <person name="Kyrpides N."/>
            <person name="Ivanova N."/>
            <person name="Pagani I."/>
            <person name="Gabster J."/>
            <person name="Walker C."/>
            <person name="Stolyar S."/>
            <person name="Stahl D."/>
            <person name="Arkin A."/>
            <person name="Dehal P."/>
            <person name="Hazen T."/>
            <person name="Woyke T."/>
        </authorList>
    </citation>
    <scope>NUCLEOTIDE SEQUENCE [LARGE SCALE GENOMIC DNA]</scope>
    <source>
        <strain evidence="12">U5L</strain>
    </source>
</reference>
<evidence type="ECO:0000256" key="1">
    <source>
        <dbReference type="ARBA" id="ARBA00001771"/>
    </source>
</evidence>
<evidence type="ECO:0000256" key="5">
    <source>
        <dbReference type="ARBA" id="ARBA00022723"/>
    </source>
</evidence>
<evidence type="ECO:0000256" key="6">
    <source>
        <dbReference type="ARBA" id="ARBA00022741"/>
    </source>
</evidence>
<dbReference type="EC" id="2.7.1.50" evidence="11"/>
<evidence type="ECO:0000313" key="12">
    <source>
        <dbReference type="EMBL" id="EIG54869.1"/>
    </source>
</evidence>
<keyword evidence="10 11" id="KW-0784">Thiamine biosynthesis</keyword>
<evidence type="ECO:0000256" key="4">
    <source>
        <dbReference type="ARBA" id="ARBA00022679"/>
    </source>
</evidence>
<dbReference type="Gene3D" id="3.40.1190.20">
    <property type="match status" value="1"/>
</dbReference>
<comment type="cofactor">
    <cofactor evidence="2 11">
        <name>Mg(2+)</name>
        <dbReference type="ChEBI" id="CHEBI:18420"/>
    </cofactor>
</comment>
<evidence type="ECO:0000256" key="8">
    <source>
        <dbReference type="ARBA" id="ARBA00022840"/>
    </source>
</evidence>
<proteinExistence type="inferred from homology"/>
<evidence type="ECO:0000256" key="7">
    <source>
        <dbReference type="ARBA" id="ARBA00022777"/>
    </source>
</evidence>
<dbReference type="PRINTS" id="PR01099">
    <property type="entry name" value="HYETHTZKNASE"/>
</dbReference>
<dbReference type="EMBL" id="JH600068">
    <property type="protein sequence ID" value="EIG54869.1"/>
    <property type="molecule type" value="Genomic_DNA"/>
</dbReference>
<evidence type="ECO:0000256" key="9">
    <source>
        <dbReference type="ARBA" id="ARBA00022842"/>
    </source>
</evidence>
<comment type="catalytic activity">
    <reaction evidence="1 11">
        <text>5-(2-hydroxyethyl)-4-methylthiazole + ATP = 4-methyl-5-(2-phosphooxyethyl)-thiazole + ADP + H(+)</text>
        <dbReference type="Rhea" id="RHEA:24212"/>
        <dbReference type="ChEBI" id="CHEBI:15378"/>
        <dbReference type="ChEBI" id="CHEBI:17957"/>
        <dbReference type="ChEBI" id="CHEBI:30616"/>
        <dbReference type="ChEBI" id="CHEBI:58296"/>
        <dbReference type="ChEBI" id="CHEBI:456216"/>
        <dbReference type="EC" id="2.7.1.50"/>
    </reaction>
</comment>
<evidence type="ECO:0000256" key="10">
    <source>
        <dbReference type="ARBA" id="ARBA00022977"/>
    </source>
</evidence>
<keyword evidence="7 11" id="KW-0418">Kinase</keyword>
<feature type="binding site" evidence="11">
    <location>
        <position position="122"/>
    </location>
    <ligand>
        <name>ATP</name>
        <dbReference type="ChEBI" id="CHEBI:30616"/>
    </ligand>
</feature>
<dbReference type="UniPathway" id="UPA00060">
    <property type="reaction ID" value="UER00139"/>
</dbReference>
<organism evidence="12">
    <name type="scientific">Desulfovibrio sp. U5L</name>
    <dbReference type="NCBI Taxonomy" id="596152"/>
    <lineage>
        <taxon>Bacteria</taxon>
        <taxon>Pseudomonadati</taxon>
        <taxon>Thermodesulfobacteriota</taxon>
        <taxon>Desulfovibrionia</taxon>
        <taxon>Desulfovibrionales</taxon>
        <taxon>Desulfovibrionaceae</taxon>
        <taxon>Desulfovibrio</taxon>
    </lineage>
</organism>
<dbReference type="PIRSF" id="PIRSF000513">
    <property type="entry name" value="Thz_kinase"/>
    <property type="match status" value="1"/>
</dbReference>
<feature type="binding site" evidence="11">
    <location>
        <position position="195"/>
    </location>
    <ligand>
        <name>substrate</name>
    </ligand>
</feature>
<evidence type="ECO:0000256" key="11">
    <source>
        <dbReference type="HAMAP-Rule" id="MF_00228"/>
    </source>
</evidence>
<dbReference type="GO" id="GO:0009229">
    <property type="term" value="P:thiamine diphosphate biosynthetic process"/>
    <property type="evidence" value="ECO:0007669"/>
    <property type="project" value="UniProtKB-UniRule"/>
</dbReference>
<keyword evidence="8 11" id="KW-0067">ATP-binding</keyword>
<dbReference type="GO" id="GO:0005524">
    <property type="term" value="F:ATP binding"/>
    <property type="evidence" value="ECO:0007669"/>
    <property type="project" value="UniProtKB-UniRule"/>
</dbReference>
<dbReference type="AlphaFoldDB" id="I2Q513"/>
<feature type="binding site" evidence="11">
    <location>
        <position position="46"/>
    </location>
    <ligand>
        <name>substrate</name>
    </ligand>
</feature>
<evidence type="ECO:0000256" key="3">
    <source>
        <dbReference type="ARBA" id="ARBA00004868"/>
    </source>
</evidence>
<keyword evidence="9 11" id="KW-0460">Magnesium</keyword>
<dbReference type="CDD" id="cd01170">
    <property type="entry name" value="THZ_kinase"/>
    <property type="match status" value="1"/>
</dbReference>
<dbReference type="HOGENOM" id="CLU_019943_0_1_7"/>
<accession>I2Q513</accession>
<dbReference type="GO" id="GO:0009228">
    <property type="term" value="P:thiamine biosynthetic process"/>
    <property type="evidence" value="ECO:0007669"/>
    <property type="project" value="UniProtKB-KW"/>
</dbReference>
<sequence length="266" mass="26645">MPLAAAAFADLGRIRDQNPLVVNITNSVVTNTTANALLALGASPAMTHHPADAASLAGLARAVVCNMGTPGEEDVASMLAASRAAEAAGVPVVFDPVAAGATPWRREVARRVLDAGPVAAIRGNASEILSLAGEEAASRGVDSLQGSLEARDAACALARARSCVVCVSGEVDIVTDGEKRLELAGGHVMMTRVTGLGCTATALVGAFLAVNGDRFAATVHAMAVMAATGSLAAAGAAGPGSLYVRFLDTLYSLAEADIRAGARVVS</sequence>
<dbReference type="Pfam" id="PF02110">
    <property type="entry name" value="HK"/>
    <property type="match status" value="1"/>
</dbReference>
<dbReference type="STRING" id="596152.DesU5LDRAFT_3235"/>
<dbReference type="GO" id="GO:0004417">
    <property type="term" value="F:hydroxyethylthiazole kinase activity"/>
    <property type="evidence" value="ECO:0007669"/>
    <property type="project" value="UniProtKB-UniRule"/>
</dbReference>